<dbReference type="GO" id="GO:0006260">
    <property type="term" value="P:DNA replication"/>
    <property type="evidence" value="ECO:0007669"/>
    <property type="project" value="InterPro"/>
</dbReference>
<dbReference type="RefSeq" id="WP_038489466.1">
    <property type="nucleotide sequence ID" value="NZ_BCTH01000061.1"/>
</dbReference>
<dbReference type="OrthoDB" id="5297568at2"/>
<proteinExistence type="predicted"/>
<dbReference type="EMBL" id="HG322949">
    <property type="protein sequence ID" value="CDG81751.1"/>
    <property type="molecule type" value="Genomic_DNA"/>
</dbReference>
<evidence type="ECO:0000313" key="1">
    <source>
        <dbReference type="EMBL" id="CDG81751.1"/>
    </source>
</evidence>
<dbReference type="PATRIC" id="fig|1349767.4.peg.2822"/>
<dbReference type="GO" id="GO:0032298">
    <property type="term" value="P:positive regulation of DNA-templated DNA replication initiation"/>
    <property type="evidence" value="ECO:0007669"/>
    <property type="project" value="TreeGrafter"/>
</dbReference>
<dbReference type="InterPro" id="IPR007459">
    <property type="entry name" value="DNA_pol3_chi"/>
</dbReference>
<dbReference type="PANTHER" id="PTHR38767:SF1">
    <property type="entry name" value="DNA POLYMERASE III SUBUNIT CHI"/>
    <property type="match status" value="1"/>
</dbReference>
<dbReference type="HOGENOM" id="CLU_131584_2_0_4"/>
<dbReference type="GO" id="GO:0003677">
    <property type="term" value="F:DNA binding"/>
    <property type="evidence" value="ECO:0007669"/>
    <property type="project" value="InterPro"/>
</dbReference>
<dbReference type="KEGG" id="jag:GJA_1096"/>
<dbReference type="PANTHER" id="PTHR38767">
    <property type="entry name" value="DNA POLYMERASE III SUBUNIT CHI"/>
    <property type="match status" value="1"/>
</dbReference>
<gene>
    <name evidence="1" type="ORF">GJA_1096</name>
</gene>
<protein>
    <submittedName>
        <fullName evidence="1">DNA polymerase III chi subunit, HolC family protein</fullName>
    </submittedName>
</protein>
<dbReference type="AlphaFoldDB" id="W0V1J5"/>
<evidence type="ECO:0000313" key="2">
    <source>
        <dbReference type="Proteomes" id="UP000027604"/>
    </source>
</evidence>
<sequence>MTRIDFHTNVPDKIAYACRLVRKAYLARNQVVLLAEDAQQLAALNGALWTLSDTDYLPHVLAGDALAPHTPIVLTDSDDTTVPLPHHDILINLSSHTPAHFGQFQRVFEIVSQEEQDAEAGRKRYAFYKRESWQPTHFVAGKT</sequence>
<dbReference type="eggNOG" id="COG2927">
    <property type="taxonomic scope" value="Bacteria"/>
</dbReference>
<dbReference type="STRING" id="1349767.GJA_1096"/>
<dbReference type="Gene3D" id="3.40.50.10110">
    <property type="entry name" value="DNA polymerase III subunit chi"/>
    <property type="match status" value="1"/>
</dbReference>
<name>W0V1J5_9BURK</name>
<dbReference type="Pfam" id="PF04364">
    <property type="entry name" value="DNA_pol3_chi"/>
    <property type="match status" value="1"/>
</dbReference>
<dbReference type="SUPFAM" id="SSF102400">
    <property type="entry name" value="DNA polymerase III chi subunit"/>
    <property type="match status" value="1"/>
</dbReference>
<reference evidence="1 2" key="1">
    <citation type="journal article" date="2015" name="Genome Announc.">
        <title>Genome Sequence of Mushroom Soft-Rot Pathogen Janthinobacterium agaricidamnosum.</title>
        <authorList>
            <person name="Graupner K."/>
            <person name="Lackner G."/>
            <person name="Hertweck C."/>
        </authorList>
    </citation>
    <scope>NUCLEOTIDE SEQUENCE [LARGE SCALE GENOMIC DNA]</scope>
    <source>
        <strain evidence="2">NBRC 102515 / DSM 9628</strain>
    </source>
</reference>
<dbReference type="InterPro" id="IPR036768">
    <property type="entry name" value="PolIII_chi_sf"/>
</dbReference>
<accession>W0V1J5</accession>
<organism evidence="1 2">
    <name type="scientific">Janthinobacterium agaricidamnosum NBRC 102515 = DSM 9628</name>
    <dbReference type="NCBI Taxonomy" id="1349767"/>
    <lineage>
        <taxon>Bacteria</taxon>
        <taxon>Pseudomonadati</taxon>
        <taxon>Pseudomonadota</taxon>
        <taxon>Betaproteobacteria</taxon>
        <taxon>Burkholderiales</taxon>
        <taxon>Oxalobacteraceae</taxon>
        <taxon>Janthinobacterium</taxon>
    </lineage>
</organism>
<dbReference type="Proteomes" id="UP000027604">
    <property type="component" value="Chromosome I"/>
</dbReference>
<keyword evidence="2" id="KW-1185">Reference proteome</keyword>
<dbReference type="GO" id="GO:0003887">
    <property type="term" value="F:DNA-directed DNA polymerase activity"/>
    <property type="evidence" value="ECO:0007669"/>
    <property type="project" value="InterPro"/>
</dbReference>